<dbReference type="Gene3D" id="3.90.1200.10">
    <property type="match status" value="1"/>
</dbReference>
<dbReference type="Pfam" id="PF01636">
    <property type="entry name" value="APH"/>
    <property type="match status" value="1"/>
</dbReference>
<protein>
    <submittedName>
        <fullName evidence="2">Aminoglycoside phosphotransferase family protein</fullName>
    </submittedName>
</protein>
<dbReference type="InterPro" id="IPR002575">
    <property type="entry name" value="Aminoglycoside_PTrfase"/>
</dbReference>
<reference evidence="3" key="1">
    <citation type="journal article" date="2019" name="Int. J. Syst. Evol. Microbiol.">
        <title>The Global Catalogue of Microorganisms (GCM) 10K type strain sequencing project: providing services to taxonomists for standard genome sequencing and annotation.</title>
        <authorList>
            <consortium name="The Broad Institute Genomics Platform"/>
            <consortium name="The Broad Institute Genome Sequencing Center for Infectious Disease"/>
            <person name="Wu L."/>
            <person name="Ma J."/>
        </authorList>
    </citation>
    <scope>NUCLEOTIDE SEQUENCE [LARGE SCALE GENOMIC DNA]</scope>
    <source>
        <strain evidence="3">JCM 18283</strain>
    </source>
</reference>
<dbReference type="PANTHER" id="PTHR21064">
    <property type="entry name" value="AMINOGLYCOSIDE PHOSPHOTRANSFERASE DOMAIN-CONTAINING PROTEIN-RELATED"/>
    <property type="match status" value="1"/>
</dbReference>
<proteinExistence type="predicted"/>
<keyword evidence="3" id="KW-1185">Reference proteome</keyword>
<evidence type="ECO:0000313" key="2">
    <source>
        <dbReference type="EMBL" id="GAA4915922.1"/>
    </source>
</evidence>
<dbReference type="Proteomes" id="UP001501436">
    <property type="component" value="Unassembled WGS sequence"/>
</dbReference>
<evidence type="ECO:0000259" key="1">
    <source>
        <dbReference type="Pfam" id="PF01636"/>
    </source>
</evidence>
<name>A0ABP9FWD0_9SPHI</name>
<gene>
    <name evidence="2" type="ORF">GCM10023313_19330</name>
</gene>
<evidence type="ECO:0000313" key="3">
    <source>
        <dbReference type="Proteomes" id="UP001501436"/>
    </source>
</evidence>
<organism evidence="2 3">
    <name type="scientific">Mucilaginibacter defluvii</name>
    <dbReference type="NCBI Taxonomy" id="1196019"/>
    <lineage>
        <taxon>Bacteria</taxon>
        <taxon>Pseudomonadati</taxon>
        <taxon>Bacteroidota</taxon>
        <taxon>Sphingobacteriia</taxon>
        <taxon>Sphingobacteriales</taxon>
        <taxon>Sphingobacteriaceae</taxon>
        <taxon>Mucilaginibacter</taxon>
    </lineage>
</organism>
<dbReference type="PANTHER" id="PTHR21064:SF5">
    <property type="entry name" value="SLR1880 PROTEIN"/>
    <property type="match status" value="1"/>
</dbReference>
<dbReference type="InterPro" id="IPR050249">
    <property type="entry name" value="Pseudomonas-type_ThrB"/>
</dbReference>
<feature type="domain" description="Aminoglycoside phosphotransferase" evidence="1">
    <location>
        <begin position="23"/>
        <end position="258"/>
    </location>
</feature>
<accession>A0ABP9FWD0</accession>
<dbReference type="SUPFAM" id="SSF56112">
    <property type="entry name" value="Protein kinase-like (PK-like)"/>
    <property type="match status" value="1"/>
</dbReference>
<comment type="caution">
    <text evidence="2">The sequence shown here is derived from an EMBL/GenBank/DDBJ whole genome shotgun (WGS) entry which is preliminary data.</text>
</comment>
<dbReference type="EMBL" id="BAABJI010000002">
    <property type="protein sequence ID" value="GAA4915922.1"/>
    <property type="molecule type" value="Genomic_DNA"/>
</dbReference>
<sequence>MQSLANISEIVANFNCNADTASLQSFGSGHINDTYFLKNIDARGTDYLLQRINHHIFTNVPALTDNMCLVIDHLKRKVSATDPAKADTEVMTLIPGRDGKYFYHDKHGDYWRMCYFLSNTKSYDVVETEKQALEGGKAFGKFQCMLADLNPAMLYEVIPDFHNITTRLAALKLAVNYNLKGRVHEVKAQLDFIYRYAETMQYFQQPEQQAVLPKRVTHNDTKFNNVLLNSNDEAQCVIDLDTVMAGYVAYDFGDAIRTIINKTVEDESDLDKIKLNIPLFNAYTQGYLTEAARFLTEAEINSLIMGVLLLPYMQAVRFLTDFINGDTYFKIRFNGHNLQRAKAQLRLFELLQNHKNELHNIIIKQMESIKKGATLAV</sequence>
<dbReference type="InterPro" id="IPR011009">
    <property type="entry name" value="Kinase-like_dom_sf"/>
</dbReference>
<dbReference type="RefSeq" id="WP_345330986.1">
    <property type="nucleotide sequence ID" value="NZ_BAABJI010000002.1"/>
</dbReference>